<evidence type="ECO:0000313" key="3">
    <source>
        <dbReference type="Proteomes" id="UP000789524"/>
    </source>
</evidence>
<feature type="compositionally biased region" description="Basic and acidic residues" evidence="1">
    <location>
        <begin position="1"/>
        <end position="48"/>
    </location>
</feature>
<reference evidence="2" key="1">
    <citation type="submission" date="2021-09" db="EMBL/GenBank/DDBJ databases">
        <authorList>
            <person name="Martin H S."/>
        </authorList>
    </citation>
    <scope>NUCLEOTIDE SEQUENCE</scope>
</reference>
<keyword evidence="3" id="KW-1185">Reference proteome</keyword>
<feature type="region of interest" description="Disordered" evidence="1">
    <location>
        <begin position="1"/>
        <end position="54"/>
    </location>
</feature>
<name>A0A8J2R9A7_9NEOP</name>
<dbReference type="AlphaFoldDB" id="A0A8J2R9A7"/>
<evidence type="ECO:0000256" key="1">
    <source>
        <dbReference type="SAM" id="MobiDB-lite"/>
    </source>
</evidence>
<evidence type="ECO:0000313" key="2">
    <source>
        <dbReference type="EMBL" id="CAG9582041.1"/>
    </source>
</evidence>
<organism evidence="2 3">
    <name type="scientific">Danaus chrysippus</name>
    <name type="common">African queen</name>
    <dbReference type="NCBI Taxonomy" id="151541"/>
    <lineage>
        <taxon>Eukaryota</taxon>
        <taxon>Metazoa</taxon>
        <taxon>Ecdysozoa</taxon>
        <taxon>Arthropoda</taxon>
        <taxon>Hexapoda</taxon>
        <taxon>Insecta</taxon>
        <taxon>Pterygota</taxon>
        <taxon>Neoptera</taxon>
        <taxon>Endopterygota</taxon>
        <taxon>Lepidoptera</taxon>
        <taxon>Glossata</taxon>
        <taxon>Ditrysia</taxon>
        <taxon>Papilionoidea</taxon>
        <taxon>Nymphalidae</taxon>
        <taxon>Danainae</taxon>
        <taxon>Danaini</taxon>
        <taxon>Danaina</taxon>
        <taxon>Danaus</taxon>
        <taxon>Anosia</taxon>
    </lineage>
</organism>
<sequence>MGFKEYERGRGTASEDCRRRERMSSDEQGRTGMSRDEQGRTRANEDKYGLSPEIYSSEGHCDSFQCLMPR</sequence>
<protein>
    <submittedName>
        <fullName evidence="2">(African queen) hypothetical protein</fullName>
    </submittedName>
</protein>
<gene>
    <name evidence="2" type="ORF">DCHRY22_LOCUS14379</name>
</gene>
<comment type="caution">
    <text evidence="2">The sequence shown here is derived from an EMBL/GenBank/DDBJ whole genome shotgun (WGS) entry which is preliminary data.</text>
</comment>
<proteinExistence type="predicted"/>
<dbReference type="Proteomes" id="UP000789524">
    <property type="component" value="Unassembled WGS sequence"/>
</dbReference>
<dbReference type="EMBL" id="CAKASE010000080">
    <property type="protein sequence ID" value="CAG9582041.1"/>
    <property type="molecule type" value="Genomic_DNA"/>
</dbReference>
<accession>A0A8J2R9A7</accession>